<accession>A0A6C0KYK2</accession>
<proteinExistence type="predicted"/>
<dbReference type="AlphaFoldDB" id="A0A6C0KYK2"/>
<reference evidence="1" key="1">
    <citation type="journal article" date="2020" name="Nature">
        <title>Giant virus diversity and host interactions through global metagenomics.</title>
        <authorList>
            <person name="Schulz F."/>
            <person name="Roux S."/>
            <person name="Paez-Espino D."/>
            <person name="Jungbluth S."/>
            <person name="Walsh D.A."/>
            <person name="Denef V.J."/>
            <person name="McMahon K.D."/>
            <person name="Konstantinidis K.T."/>
            <person name="Eloe-Fadrosh E.A."/>
            <person name="Kyrpides N.C."/>
            <person name="Woyke T."/>
        </authorList>
    </citation>
    <scope>NUCLEOTIDE SEQUENCE</scope>
    <source>
        <strain evidence="1">GVMAG-S-ERX555907-63</strain>
    </source>
</reference>
<evidence type="ECO:0000313" key="1">
    <source>
        <dbReference type="EMBL" id="QHU23052.1"/>
    </source>
</evidence>
<dbReference type="EMBL" id="MN741021">
    <property type="protein sequence ID" value="QHU23052.1"/>
    <property type="molecule type" value="Genomic_DNA"/>
</dbReference>
<sequence length="120" mass="14259">MLKSSKLYDLASREYLFDEKHARQKAKILIKNGESVLDALTWCLLKVENFRKQCENFPLQSLPYEIRTSFCRKIQNAWEIHKWIRNIEKEMEITNNVVIVCIVKKLPNNCISKVILDYLI</sequence>
<protein>
    <submittedName>
        <fullName evidence="1">Uncharacterized protein</fullName>
    </submittedName>
</protein>
<organism evidence="1">
    <name type="scientific">viral metagenome</name>
    <dbReference type="NCBI Taxonomy" id="1070528"/>
    <lineage>
        <taxon>unclassified sequences</taxon>
        <taxon>metagenomes</taxon>
        <taxon>organismal metagenomes</taxon>
    </lineage>
</organism>
<name>A0A6C0KYK2_9ZZZZ</name>